<dbReference type="PANTHER" id="PTHR11800:SF2">
    <property type="entry name" value="DNA-DIRECTED RNA POLYMERASE II SUBUNIT RPB3"/>
    <property type="match status" value="1"/>
</dbReference>
<dbReference type="HAMAP" id="MF_00320">
    <property type="entry name" value="RNApol_arch_Rpo3"/>
    <property type="match status" value="1"/>
</dbReference>
<dbReference type="PANTHER" id="PTHR11800">
    <property type="entry name" value="DNA-DIRECTED RNA POLYMERASE"/>
    <property type="match status" value="1"/>
</dbReference>
<dbReference type="AlphaFoldDB" id="A0A7S3NC09"/>
<accession>A0A7S3NC09</accession>
<dbReference type="InterPro" id="IPR011262">
    <property type="entry name" value="DNA-dir_RNA_pol_insert"/>
</dbReference>
<gene>
    <name evidence="5" type="ORF">EHAR0213_LOCUS16477</name>
</gene>
<evidence type="ECO:0000313" key="5">
    <source>
        <dbReference type="EMBL" id="CAE0357558.1"/>
    </source>
</evidence>
<comment type="similarity">
    <text evidence="3">Belongs to the archaeal Rpo3/eukaryotic RPB3 RNA polymerase subunit family.</text>
</comment>
<dbReference type="InterPro" id="IPR036643">
    <property type="entry name" value="RNApol_insert_sf"/>
</dbReference>
<feature type="domain" description="DNA-directed RNA polymerase RpoA/D/Rpb3-type" evidence="4">
    <location>
        <begin position="23"/>
        <end position="292"/>
    </location>
</feature>
<dbReference type="GO" id="GO:0006366">
    <property type="term" value="P:transcription by RNA polymerase II"/>
    <property type="evidence" value="ECO:0007669"/>
    <property type="project" value="TreeGrafter"/>
</dbReference>
<dbReference type="Gene3D" id="3.30.70.20">
    <property type="match status" value="1"/>
</dbReference>
<dbReference type="NCBIfam" id="NF001988">
    <property type="entry name" value="PRK00783.1"/>
    <property type="match status" value="1"/>
</dbReference>
<dbReference type="Gene3D" id="3.30.1360.10">
    <property type="entry name" value="RNA polymerase, RBP11-like subunit"/>
    <property type="match status" value="1"/>
</dbReference>
<dbReference type="GO" id="GO:0005665">
    <property type="term" value="C:RNA polymerase II, core complex"/>
    <property type="evidence" value="ECO:0007669"/>
    <property type="project" value="TreeGrafter"/>
</dbReference>
<dbReference type="SMART" id="SM00662">
    <property type="entry name" value="RPOLD"/>
    <property type="match status" value="1"/>
</dbReference>
<dbReference type="InterPro" id="IPR022842">
    <property type="entry name" value="RNAP_Rpo3/Rpb3/RPAC1"/>
</dbReference>
<proteinExistence type="inferred from homology"/>
<dbReference type="SUPFAM" id="SSF55257">
    <property type="entry name" value="RBP11-like subunits of RNA polymerase"/>
    <property type="match status" value="1"/>
</dbReference>
<protein>
    <recommendedName>
        <fullName evidence="4">DNA-directed RNA polymerase RpoA/D/Rpb3-type domain-containing protein</fullName>
    </recommendedName>
</protein>
<evidence type="ECO:0000259" key="4">
    <source>
        <dbReference type="SMART" id="SM00662"/>
    </source>
</evidence>
<dbReference type="GO" id="GO:0003677">
    <property type="term" value="F:DNA binding"/>
    <property type="evidence" value="ECO:0007669"/>
    <property type="project" value="InterPro"/>
</dbReference>
<dbReference type="GO" id="GO:0046983">
    <property type="term" value="F:protein dimerization activity"/>
    <property type="evidence" value="ECO:0007669"/>
    <property type="project" value="InterPro"/>
</dbReference>
<organism evidence="5">
    <name type="scientific">Euplotes harpa</name>
    <dbReference type="NCBI Taxonomy" id="151035"/>
    <lineage>
        <taxon>Eukaryota</taxon>
        <taxon>Sar</taxon>
        <taxon>Alveolata</taxon>
        <taxon>Ciliophora</taxon>
        <taxon>Intramacronucleata</taxon>
        <taxon>Spirotrichea</taxon>
        <taxon>Hypotrichia</taxon>
        <taxon>Euplotida</taxon>
        <taxon>Euplotidae</taxon>
        <taxon>Euplotes</taxon>
    </lineage>
</organism>
<evidence type="ECO:0000256" key="3">
    <source>
        <dbReference type="ARBA" id="ARBA00025804"/>
    </source>
</evidence>
<evidence type="ECO:0000256" key="2">
    <source>
        <dbReference type="ARBA" id="ARBA00023163"/>
    </source>
</evidence>
<evidence type="ECO:0000256" key="1">
    <source>
        <dbReference type="ARBA" id="ARBA00022478"/>
    </source>
</evidence>
<sequence>MTEFFGRGLRAPKLDILELSKYNIKFLLKDCHISIANALRRVIISDVPTMAIDLVYINENSSVLHDEFLSHRLGMIPFRSDTVDNYEFFRECSCKPSCHKCSVEFNIRETGEKTVDTTHINANKPELPIVPVRYTNEEGNEEDPILIVKLGKNQKIDVQCIVRKGTGKEHAKWSPVSTVAVQQVPKITIDSNGISTLTEDQKLKIVESCPANVYKYDPEKEVIDIENLGECMQCQECTMCASSFGKDDVIKVDLEPDQFLFTLESTGSLAPEDIVLKAMDILLDKFAELTQCVDNAEAPLDI</sequence>
<dbReference type="EMBL" id="HBII01038957">
    <property type="protein sequence ID" value="CAE0357558.1"/>
    <property type="molecule type" value="Transcribed_RNA"/>
</dbReference>
<dbReference type="PROSITE" id="PS00446">
    <property type="entry name" value="RNA_POL_D_30KD"/>
    <property type="match status" value="1"/>
</dbReference>
<dbReference type="InterPro" id="IPR050518">
    <property type="entry name" value="Rpo3/RPB3_RNA_Pol_subunit"/>
</dbReference>
<name>A0A7S3NC09_9SPIT</name>
<keyword evidence="1" id="KW-0240">DNA-directed RNA polymerase</keyword>
<dbReference type="InterPro" id="IPR001514">
    <property type="entry name" value="DNA-dir_RNA_pol_30-40kDasu_CS"/>
</dbReference>
<dbReference type="Gene3D" id="2.170.120.12">
    <property type="entry name" value="DNA-directed RNA polymerase, insert domain"/>
    <property type="match status" value="1"/>
</dbReference>
<dbReference type="Pfam" id="PF01193">
    <property type="entry name" value="RNA_pol_L"/>
    <property type="match status" value="1"/>
</dbReference>
<dbReference type="InterPro" id="IPR036603">
    <property type="entry name" value="RBP11-like"/>
</dbReference>
<keyword evidence="2" id="KW-0804">Transcription</keyword>
<reference evidence="5" key="1">
    <citation type="submission" date="2021-01" db="EMBL/GenBank/DDBJ databases">
        <authorList>
            <person name="Corre E."/>
            <person name="Pelletier E."/>
            <person name="Niang G."/>
            <person name="Scheremetjew M."/>
            <person name="Finn R."/>
            <person name="Kale V."/>
            <person name="Holt S."/>
            <person name="Cochrane G."/>
            <person name="Meng A."/>
            <person name="Brown T."/>
            <person name="Cohen L."/>
        </authorList>
    </citation>
    <scope>NUCLEOTIDE SEQUENCE</scope>
    <source>
        <strain evidence="5">FSP1.4</strain>
    </source>
</reference>
<dbReference type="Pfam" id="PF01000">
    <property type="entry name" value="RNA_pol_A_bac"/>
    <property type="match status" value="1"/>
</dbReference>
<dbReference type="InterPro" id="IPR011263">
    <property type="entry name" value="DNA-dir_RNA_pol_RpoA/D/Rpb3"/>
</dbReference>
<dbReference type="SUPFAM" id="SSF56553">
    <property type="entry name" value="Insert subdomain of RNA polymerase alpha subunit"/>
    <property type="match status" value="1"/>
</dbReference>
<dbReference type="GO" id="GO:0003899">
    <property type="term" value="F:DNA-directed RNA polymerase activity"/>
    <property type="evidence" value="ECO:0007669"/>
    <property type="project" value="InterPro"/>
</dbReference>